<gene>
    <name evidence="3" type="ORF">PHYBOEH_011766</name>
</gene>
<protein>
    <submittedName>
        <fullName evidence="3">Uncharacterized protein</fullName>
    </submittedName>
</protein>
<keyword evidence="2" id="KW-0472">Membrane</keyword>
<organism evidence="3 4">
    <name type="scientific">Phytophthora boehmeriae</name>
    <dbReference type="NCBI Taxonomy" id="109152"/>
    <lineage>
        <taxon>Eukaryota</taxon>
        <taxon>Sar</taxon>
        <taxon>Stramenopiles</taxon>
        <taxon>Oomycota</taxon>
        <taxon>Peronosporomycetes</taxon>
        <taxon>Peronosporales</taxon>
        <taxon>Peronosporaceae</taxon>
        <taxon>Phytophthora</taxon>
    </lineage>
</organism>
<feature type="compositionally biased region" description="Polar residues" evidence="1">
    <location>
        <begin position="52"/>
        <end position="67"/>
    </location>
</feature>
<keyword evidence="4" id="KW-1185">Reference proteome</keyword>
<name>A0A8T1WWQ1_9STRA</name>
<proteinExistence type="predicted"/>
<evidence type="ECO:0000313" key="4">
    <source>
        <dbReference type="Proteomes" id="UP000693981"/>
    </source>
</evidence>
<dbReference type="AlphaFoldDB" id="A0A8T1WWQ1"/>
<keyword evidence="2" id="KW-0812">Transmembrane</keyword>
<evidence type="ECO:0000313" key="3">
    <source>
        <dbReference type="EMBL" id="KAG7398035.1"/>
    </source>
</evidence>
<evidence type="ECO:0000256" key="1">
    <source>
        <dbReference type="SAM" id="MobiDB-lite"/>
    </source>
</evidence>
<evidence type="ECO:0000256" key="2">
    <source>
        <dbReference type="SAM" id="Phobius"/>
    </source>
</evidence>
<reference evidence="3" key="1">
    <citation type="submission" date="2021-02" db="EMBL/GenBank/DDBJ databases">
        <authorList>
            <person name="Palmer J.M."/>
        </authorList>
    </citation>
    <scope>NUCLEOTIDE SEQUENCE</scope>
    <source>
        <strain evidence="3">SCRP23</strain>
    </source>
</reference>
<feature type="region of interest" description="Disordered" evidence="1">
    <location>
        <begin position="31"/>
        <end position="68"/>
    </location>
</feature>
<sequence>MEELQSVGIGVALGLVLVSFLTFYPGEPFEYSTSNSGGTNNHVSFSKDAPSRSATSPEELSTDSNQQLDDHQKQIAAIEQAAQRVKIHKLQELLGLEKAKVQQLVDRAKEEAVEALAAGDRPSISSSSYSTWLDRAFFILMFGLLAWVLWADYNINILSVAAHLLPRESEVVRNVAAVPQILLADFIALWD</sequence>
<keyword evidence="2" id="KW-1133">Transmembrane helix</keyword>
<dbReference type="Proteomes" id="UP000693981">
    <property type="component" value="Unassembled WGS sequence"/>
</dbReference>
<comment type="caution">
    <text evidence="3">The sequence shown here is derived from an EMBL/GenBank/DDBJ whole genome shotgun (WGS) entry which is preliminary data.</text>
</comment>
<dbReference type="OrthoDB" id="76049at2759"/>
<feature type="compositionally biased region" description="Polar residues" evidence="1">
    <location>
        <begin position="31"/>
        <end position="44"/>
    </location>
</feature>
<accession>A0A8T1WWQ1</accession>
<feature type="transmembrane region" description="Helical" evidence="2">
    <location>
        <begin position="6"/>
        <end position="24"/>
    </location>
</feature>
<dbReference type="EMBL" id="JAGDFL010000092">
    <property type="protein sequence ID" value="KAG7398035.1"/>
    <property type="molecule type" value="Genomic_DNA"/>
</dbReference>
<feature type="transmembrane region" description="Helical" evidence="2">
    <location>
        <begin position="132"/>
        <end position="151"/>
    </location>
</feature>